<evidence type="ECO:0000256" key="3">
    <source>
        <dbReference type="ARBA" id="ARBA00023015"/>
    </source>
</evidence>
<feature type="region of interest" description="Disordered" evidence="6">
    <location>
        <begin position="237"/>
        <end position="271"/>
    </location>
</feature>
<dbReference type="STRING" id="230819.A0A5C3L9D9"/>
<feature type="domain" description="Zn(2)-C6 fungal-type" evidence="7">
    <location>
        <begin position="84"/>
        <end position="113"/>
    </location>
</feature>
<reference evidence="8 9" key="1">
    <citation type="journal article" date="2019" name="Nat. Ecol. Evol.">
        <title>Megaphylogeny resolves global patterns of mushroom evolution.</title>
        <authorList>
            <person name="Varga T."/>
            <person name="Krizsan K."/>
            <person name="Foldi C."/>
            <person name="Dima B."/>
            <person name="Sanchez-Garcia M."/>
            <person name="Sanchez-Ramirez S."/>
            <person name="Szollosi G.J."/>
            <person name="Szarkandi J.G."/>
            <person name="Papp V."/>
            <person name="Albert L."/>
            <person name="Andreopoulos W."/>
            <person name="Angelini C."/>
            <person name="Antonin V."/>
            <person name="Barry K.W."/>
            <person name="Bougher N.L."/>
            <person name="Buchanan P."/>
            <person name="Buyck B."/>
            <person name="Bense V."/>
            <person name="Catcheside P."/>
            <person name="Chovatia M."/>
            <person name="Cooper J."/>
            <person name="Damon W."/>
            <person name="Desjardin D."/>
            <person name="Finy P."/>
            <person name="Geml J."/>
            <person name="Haridas S."/>
            <person name="Hughes K."/>
            <person name="Justo A."/>
            <person name="Karasinski D."/>
            <person name="Kautmanova I."/>
            <person name="Kiss B."/>
            <person name="Kocsube S."/>
            <person name="Kotiranta H."/>
            <person name="LaButti K.M."/>
            <person name="Lechner B.E."/>
            <person name="Liimatainen K."/>
            <person name="Lipzen A."/>
            <person name="Lukacs Z."/>
            <person name="Mihaltcheva S."/>
            <person name="Morgado L.N."/>
            <person name="Niskanen T."/>
            <person name="Noordeloos M.E."/>
            <person name="Ohm R.A."/>
            <person name="Ortiz-Santana B."/>
            <person name="Ovrebo C."/>
            <person name="Racz N."/>
            <person name="Riley R."/>
            <person name="Savchenko A."/>
            <person name="Shiryaev A."/>
            <person name="Soop K."/>
            <person name="Spirin V."/>
            <person name="Szebenyi C."/>
            <person name="Tomsovsky M."/>
            <person name="Tulloss R.E."/>
            <person name="Uehling J."/>
            <person name="Grigoriev I.V."/>
            <person name="Vagvolgyi C."/>
            <person name="Papp T."/>
            <person name="Martin F.M."/>
            <person name="Miettinen O."/>
            <person name="Hibbett D.S."/>
            <person name="Nagy L.G."/>
        </authorList>
    </citation>
    <scope>NUCLEOTIDE SEQUENCE [LARGE SCALE GENOMIC DNA]</scope>
    <source>
        <strain evidence="8 9">CBS 121175</strain>
    </source>
</reference>
<feature type="region of interest" description="Disordered" evidence="6">
    <location>
        <begin position="55"/>
        <end position="75"/>
    </location>
</feature>
<evidence type="ECO:0000313" key="8">
    <source>
        <dbReference type="EMBL" id="TFK24838.1"/>
    </source>
</evidence>
<dbReference type="PANTHER" id="PTHR47660">
    <property type="entry name" value="TRANSCRIPTION FACTOR WITH C2H2 AND ZN(2)-CYS(6) DNA BINDING DOMAIN (EUROFUNG)-RELATED-RELATED"/>
    <property type="match status" value="1"/>
</dbReference>
<accession>A0A5C3L9D9</accession>
<protein>
    <recommendedName>
        <fullName evidence="7">Zn(2)-C6 fungal-type domain-containing protein</fullName>
    </recommendedName>
</protein>
<gene>
    <name evidence="8" type="ORF">FA15DRAFT_391072</name>
</gene>
<dbReference type="OrthoDB" id="6365676at2759"/>
<evidence type="ECO:0000259" key="7">
    <source>
        <dbReference type="PROSITE" id="PS50048"/>
    </source>
</evidence>
<evidence type="ECO:0000256" key="4">
    <source>
        <dbReference type="ARBA" id="ARBA00023163"/>
    </source>
</evidence>
<evidence type="ECO:0000256" key="5">
    <source>
        <dbReference type="ARBA" id="ARBA00023242"/>
    </source>
</evidence>
<organism evidence="8 9">
    <name type="scientific">Coprinopsis marcescibilis</name>
    <name type="common">Agaric fungus</name>
    <name type="synonym">Psathyrella marcescibilis</name>
    <dbReference type="NCBI Taxonomy" id="230819"/>
    <lineage>
        <taxon>Eukaryota</taxon>
        <taxon>Fungi</taxon>
        <taxon>Dikarya</taxon>
        <taxon>Basidiomycota</taxon>
        <taxon>Agaricomycotina</taxon>
        <taxon>Agaricomycetes</taxon>
        <taxon>Agaricomycetidae</taxon>
        <taxon>Agaricales</taxon>
        <taxon>Agaricineae</taxon>
        <taxon>Psathyrellaceae</taxon>
        <taxon>Coprinopsis</taxon>
    </lineage>
</organism>
<dbReference type="AlphaFoldDB" id="A0A5C3L9D9"/>
<name>A0A5C3L9D9_COPMA</name>
<keyword evidence="5" id="KW-0539">Nucleus</keyword>
<dbReference type="EMBL" id="ML210194">
    <property type="protein sequence ID" value="TFK24838.1"/>
    <property type="molecule type" value="Genomic_DNA"/>
</dbReference>
<dbReference type="PANTHER" id="PTHR47660:SF2">
    <property type="entry name" value="TRANSCRIPTION FACTOR WITH C2H2 AND ZN(2)-CYS(6) DNA BINDING DOMAIN (EUROFUNG)"/>
    <property type="match status" value="1"/>
</dbReference>
<dbReference type="GO" id="GO:0008270">
    <property type="term" value="F:zinc ion binding"/>
    <property type="evidence" value="ECO:0007669"/>
    <property type="project" value="InterPro"/>
</dbReference>
<keyword evidence="2" id="KW-0862">Zinc</keyword>
<feature type="region of interest" description="Disordered" evidence="6">
    <location>
        <begin position="285"/>
        <end position="326"/>
    </location>
</feature>
<keyword evidence="1" id="KW-0479">Metal-binding</keyword>
<evidence type="ECO:0000256" key="1">
    <source>
        <dbReference type="ARBA" id="ARBA00022723"/>
    </source>
</evidence>
<dbReference type="InterPro" id="IPR001138">
    <property type="entry name" value="Zn2Cys6_DnaBD"/>
</dbReference>
<keyword evidence="9" id="KW-1185">Reference proteome</keyword>
<dbReference type="Proteomes" id="UP000307440">
    <property type="component" value="Unassembled WGS sequence"/>
</dbReference>
<feature type="compositionally biased region" description="Low complexity" evidence="6">
    <location>
        <begin position="294"/>
        <end position="310"/>
    </location>
</feature>
<dbReference type="Gene3D" id="4.10.240.10">
    <property type="entry name" value="Zn(2)-C6 fungal-type DNA-binding domain"/>
    <property type="match status" value="1"/>
</dbReference>
<dbReference type="PROSITE" id="PS50048">
    <property type="entry name" value="ZN2_CY6_FUNGAL_2"/>
    <property type="match status" value="1"/>
</dbReference>
<evidence type="ECO:0000256" key="6">
    <source>
        <dbReference type="SAM" id="MobiDB-lite"/>
    </source>
</evidence>
<feature type="compositionally biased region" description="Low complexity" evidence="6">
    <location>
        <begin position="248"/>
        <end position="271"/>
    </location>
</feature>
<dbReference type="CDD" id="cd00067">
    <property type="entry name" value="GAL4"/>
    <property type="match status" value="1"/>
</dbReference>
<feature type="region of interest" description="Disordered" evidence="6">
    <location>
        <begin position="122"/>
        <end position="158"/>
    </location>
</feature>
<proteinExistence type="predicted"/>
<evidence type="ECO:0000313" key="9">
    <source>
        <dbReference type="Proteomes" id="UP000307440"/>
    </source>
</evidence>
<dbReference type="InterPro" id="IPR036864">
    <property type="entry name" value="Zn2-C6_fun-type_DNA-bd_sf"/>
</dbReference>
<keyword evidence="3" id="KW-0805">Transcription regulation</keyword>
<keyword evidence="4" id="KW-0804">Transcription</keyword>
<dbReference type="GO" id="GO:0000981">
    <property type="term" value="F:DNA-binding transcription factor activity, RNA polymerase II-specific"/>
    <property type="evidence" value="ECO:0007669"/>
    <property type="project" value="InterPro"/>
</dbReference>
<evidence type="ECO:0000256" key="2">
    <source>
        <dbReference type="ARBA" id="ARBA00022833"/>
    </source>
</evidence>
<dbReference type="SUPFAM" id="SSF57701">
    <property type="entry name" value="Zn2/Cys6 DNA-binding domain"/>
    <property type="match status" value="1"/>
</dbReference>
<sequence>MGIRRSADRLDARRSPSSSLAQCYFIFFVAPDLCFLKLNIFYSDLLSRHVNKCHPEEKGGSASAASGRRKGTTSLSRATTSKQACDQCVQSSLPCDGSNPCAKCVQRKHRCTYVKFHRQTAPVGPGHSPGLSTSSGGPRAHSQDQRHPHHTPSVLSINGNLPALNIQTSSSLGHSGANAGSRYPSLYQAGSSGTSPADDFSYNLPPLSGYVPGGAADPSSLYGPSYTTAPSSARALDDDVYGSMNRPGTASSAGSSSASGHGHSGWTTSTSSGVYTHALERPLHTQPQRDHPYQHSGSQHQQHSSSSQPHWNSRIPSVVGAGVGAGGHPVAGHGGLDGYPPSHGNTFVYYH</sequence>